<keyword evidence="1" id="KW-1133">Transmembrane helix</keyword>
<evidence type="ECO:0000313" key="3">
    <source>
        <dbReference type="Proteomes" id="UP000193100"/>
    </source>
</evidence>
<dbReference type="Proteomes" id="UP000193100">
    <property type="component" value="Plasmid pSMR5"/>
</dbReference>
<keyword evidence="1" id="KW-0812">Transmembrane</keyword>
<reference evidence="2 3" key="1">
    <citation type="submission" date="2017-04" db="EMBL/GenBank/DDBJ databases">
        <title>Genome Sequence of Marinobacter salarius strain SMR5 Isolated from a culture of the Diatom Skeletonema marinoi.</title>
        <authorList>
            <person name="Topel M."/>
            <person name="Pinder M.I.M."/>
            <person name="Johansson O.N."/>
            <person name="Kourtchenko O."/>
            <person name="Godhe A."/>
            <person name="Clarke A.K."/>
        </authorList>
    </citation>
    <scope>NUCLEOTIDE SEQUENCE [LARGE SCALE GENOMIC DNA]</scope>
    <source>
        <strain evidence="2 3">SMR5</strain>
        <plasmid evidence="3">Plasmid psmr5</plasmid>
    </source>
</reference>
<dbReference type="GeneID" id="77258110"/>
<proteinExistence type="predicted"/>
<dbReference type="AlphaFoldDB" id="A0A1W6KFP5"/>
<feature type="transmembrane region" description="Helical" evidence="1">
    <location>
        <begin position="144"/>
        <end position="161"/>
    </location>
</feature>
<dbReference type="RefSeq" id="WP_085682191.1">
    <property type="nucleotide sequence ID" value="NZ_CP020932.1"/>
</dbReference>
<evidence type="ECO:0000313" key="2">
    <source>
        <dbReference type="EMBL" id="ARM86230.1"/>
    </source>
</evidence>
<dbReference type="EMBL" id="CP020932">
    <property type="protein sequence ID" value="ARM86230.1"/>
    <property type="molecule type" value="Genomic_DNA"/>
</dbReference>
<keyword evidence="2" id="KW-0614">Plasmid</keyword>
<keyword evidence="1" id="KW-0472">Membrane</keyword>
<protein>
    <submittedName>
        <fullName evidence="2">Uncharacterized protein</fullName>
    </submittedName>
</protein>
<gene>
    <name evidence="2" type="ORF">MARSALSMR5_04210</name>
</gene>
<accession>A0A1W6KFP5</accession>
<feature type="transmembrane region" description="Helical" evidence="1">
    <location>
        <begin position="118"/>
        <end position="138"/>
    </location>
</feature>
<geneLocation type="plasmid" evidence="3">
    <name>psmr5</name>
</geneLocation>
<name>A0A1W6KFP5_9GAMM</name>
<evidence type="ECO:0000256" key="1">
    <source>
        <dbReference type="SAM" id="Phobius"/>
    </source>
</evidence>
<sequence length="201" mass="21997">MDNVQYKECFPGYRLAHRRGRIETHNLVSDLGEPFTQAGIERKTVDVWIRWSVTDEIEHRVFPTPDDPRVIGIGAPVVEFYAGVPGGPDVDIRLLNDATGCSVYSTSTWSVYQQLQSLAYLFPIFALLGALLSAAVSAQFYSIGVSWVAGLPLAACAGVTLQRNTRQVSMLQKTISRYIAGVSLAPQLGQRTINGGFYAGQ</sequence>
<organism evidence="2 3">
    <name type="scientific">Marinobacter salarius</name>
    <dbReference type="NCBI Taxonomy" id="1420917"/>
    <lineage>
        <taxon>Bacteria</taxon>
        <taxon>Pseudomonadati</taxon>
        <taxon>Pseudomonadota</taxon>
        <taxon>Gammaproteobacteria</taxon>
        <taxon>Pseudomonadales</taxon>
        <taxon>Marinobacteraceae</taxon>
        <taxon>Marinobacter</taxon>
    </lineage>
</organism>